<feature type="region of interest" description="Disordered" evidence="1">
    <location>
        <begin position="1"/>
        <end position="24"/>
    </location>
</feature>
<proteinExistence type="predicted"/>
<dbReference type="EMBL" id="JAHRIO010010066">
    <property type="protein sequence ID" value="MEQ2160693.1"/>
    <property type="molecule type" value="Genomic_DNA"/>
</dbReference>
<name>A0ABV0MQG2_9TELE</name>
<evidence type="ECO:0000256" key="1">
    <source>
        <dbReference type="SAM" id="MobiDB-lite"/>
    </source>
</evidence>
<evidence type="ECO:0000313" key="3">
    <source>
        <dbReference type="Proteomes" id="UP001476798"/>
    </source>
</evidence>
<dbReference type="Proteomes" id="UP001476798">
    <property type="component" value="Unassembled WGS sequence"/>
</dbReference>
<keyword evidence="3" id="KW-1185">Reference proteome</keyword>
<reference evidence="2 3" key="1">
    <citation type="submission" date="2021-06" db="EMBL/GenBank/DDBJ databases">
        <authorList>
            <person name="Palmer J.M."/>
        </authorList>
    </citation>
    <scope>NUCLEOTIDE SEQUENCE [LARGE SCALE GENOMIC DNA]</scope>
    <source>
        <strain evidence="2 3">GA_2019</strain>
        <tissue evidence="2">Muscle</tissue>
    </source>
</reference>
<gene>
    <name evidence="2" type="ORF">GOODEAATRI_002067</name>
</gene>
<evidence type="ECO:0000313" key="2">
    <source>
        <dbReference type="EMBL" id="MEQ2160693.1"/>
    </source>
</evidence>
<sequence>MHTRKSNMLQIKKTPTKRKETTTRNMQLWTHMECRLRLSSSTADPFIIAITMSLTTQPRKGQPIKALDKNDCNCTKAAPALLGAILGPQGLDTVLAACCVN</sequence>
<accession>A0ABV0MQG2</accession>
<organism evidence="2 3">
    <name type="scientific">Goodea atripinnis</name>
    <dbReference type="NCBI Taxonomy" id="208336"/>
    <lineage>
        <taxon>Eukaryota</taxon>
        <taxon>Metazoa</taxon>
        <taxon>Chordata</taxon>
        <taxon>Craniata</taxon>
        <taxon>Vertebrata</taxon>
        <taxon>Euteleostomi</taxon>
        <taxon>Actinopterygii</taxon>
        <taxon>Neopterygii</taxon>
        <taxon>Teleostei</taxon>
        <taxon>Neoteleostei</taxon>
        <taxon>Acanthomorphata</taxon>
        <taxon>Ovalentaria</taxon>
        <taxon>Atherinomorphae</taxon>
        <taxon>Cyprinodontiformes</taxon>
        <taxon>Goodeidae</taxon>
        <taxon>Goodea</taxon>
    </lineage>
</organism>
<protein>
    <submittedName>
        <fullName evidence="2">Uncharacterized protein</fullName>
    </submittedName>
</protein>
<comment type="caution">
    <text evidence="2">The sequence shown here is derived from an EMBL/GenBank/DDBJ whole genome shotgun (WGS) entry which is preliminary data.</text>
</comment>